<feature type="domain" description="Deacetylase PdaC" evidence="3">
    <location>
        <begin position="53"/>
        <end position="149"/>
    </location>
</feature>
<dbReference type="AlphaFoldDB" id="A4J8D2"/>
<dbReference type="Gene3D" id="3.90.640.20">
    <property type="entry name" value="Heat-shock cognate protein, ATPase"/>
    <property type="match status" value="1"/>
</dbReference>
<evidence type="ECO:0000313" key="5">
    <source>
        <dbReference type="Proteomes" id="UP000001556"/>
    </source>
</evidence>
<dbReference type="KEGG" id="drm:Dred_2831"/>
<dbReference type="Proteomes" id="UP000001556">
    <property type="component" value="Chromosome"/>
</dbReference>
<feature type="signal peptide" evidence="1">
    <location>
        <begin position="1"/>
        <end position="23"/>
    </location>
</feature>
<dbReference type="HOGENOM" id="CLU_605098_0_0_9"/>
<dbReference type="InterPro" id="IPR025303">
    <property type="entry name" value="PdaC"/>
</dbReference>
<dbReference type="eggNOG" id="COG5513">
    <property type="taxonomic scope" value="Bacteria"/>
</dbReference>
<evidence type="ECO:0000259" key="2">
    <source>
        <dbReference type="Pfam" id="PF11738"/>
    </source>
</evidence>
<dbReference type="EMBL" id="CP000612">
    <property type="protein sequence ID" value="ABO51335.1"/>
    <property type="molecule type" value="Genomic_DNA"/>
</dbReference>
<sequence>MKKVITIGIVGGLLFATASYALASTSLPMPTVNKVAFSQAEQIPAINFTPKIIKSTSESLELDLKIPMLTGLKNIELQNKINNLILNQAMEQKSNLEKEALEYVQEAKKEGWPIRPYQFLLDYTLLEKEDILSFAVKNYVYTGGANGMYTIDYYNMDLSKNELFTLKDLFKENVNYKDFLNKKIKRQIAIQEKFEDKTFFSGDMGFTSISDSQSFYIKDGQLVICFGLYEIAPRSTGIVEIKVPVKELKGLLKDQYFNLLGLNTEAVYETVDGFIKKENVEVYFPQIKNFKGQLIMDYINQDLKNVLEPAMREATPQSKLNVDYEITRQDENILSVVFKGAQQWEGGQYKILKAQNFDLKTGNQISAKNLIKKDETSQRAINQLLTEATKNNTSLKKPFAGFGDWMGVYFTDKNLVFHYIEDDSATDYVQLEIPLEKVQPYLNTSFGEMPVS</sequence>
<organism evidence="4 5">
    <name type="scientific">Desulforamulus reducens (strain ATCC BAA-1160 / DSM 100696 / MI-1)</name>
    <name type="common">Desulfotomaculum reducens</name>
    <dbReference type="NCBI Taxonomy" id="349161"/>
    <lineage>
        <taxon>Bacteria</taxon>
        <taxon>Bacillati</taxon>
        <taxon>Bacillota</taxon>
        <taxon>Clostridia</taxon>
        <taxon>Eubacteriales</taxon>
        <taxon>Peptococcaceae</taxon>
        <taxon>Desulforamulus</taxon>
    </lineage>
</organism>
<evidence type="ECO:0000259" key="3">
    <source>
        <dbReference type="Pfam" id="PF13739"/>
    </source>
</evidence>
<dbReference type="InterPro" id="IPR037126">
    <property type="entry name" value="PdaC/RsiV-like_sf"/>
</dbReference>
<evidence type="ECO:0000313" key="4">
    <source>
        <dbReference type="EMBL" id="ABO51335.1"/>
    </source>
</evidence>
<keyword evidence="1" id="KW-0732">Signal</keyword>
<protein>
    <recommendedName>
        <fullName evidence="6">DUF3298 domain-containing protein</fullName>
    </recommendedName>
</protein>
<accession>A4J8D2</accession>
<dbReference type="Pfam" id="PF13739">
    <property type="entry name" value="PdaC"/>
    <property type="match status" value="1"/>
</dbReference>
<dbReference type="Gene3D" id="3.30.565.40">
    <property type="entry name" value="Fervidobacterium nodosum Rt17-B1 like"/>
    <property type="match status" value="2"/>
</dbReference>
<feature type="domain" description="DUF3298" evidence="2">
    <location>
        <begin position="167"/>
        <end position="245"/>
    </location>
</feature>
<dbReference type="RefSeq" id="WP_011879128.1">
    <property type="nucleotide sequence ID" value="NC_009253.1"/>
</dbReference>
<dbReference type="STRING" id="349161.Dred_2831"/>
<name>A4J8D2_DESRM</name>
<feature type="chain" id="PRO_5002669984" description="DUF3298 domain-containing protein" evidence="1">
    <location>
        <begin position="24"/>
        <end position="452"/>
    </location>
</feature>
<dbReference type="OrthoDB" id="9816096at2"/>
<reference evidence="4 5" key="1">
    <citation type="submission" date="2007-03" db="EMBL/GenBank/DDBJ databases">
        <title>Complete sequence of Desulfotomaculum reducens MI-1.</title>
        <authorList>
            <consortium name="US DOE Joint Genome Institute"/>
            <person name="Copeland A."/>
            <person name="Lucas S."/>
            <person name="Lapidus A."/>
            <person name="Barry K."/>
            <person name="Detter J.C."/>
            <person name="Glavina del Rio T."/>
            <person name="Hammon N."/>
            <person name="Israni S."/>
            <person name="Dalin E."/>
            <person name="Tice H."/>
            <person name="Pitluck S."/>
            <person name="Sims D."/>
            <person name="Brettin T."/>
            <person name="Bruce D."/>
            <person name="Han C."/>
            <person name="Tapia R."/>
            <person name="Schmutz J."/>
            <person name="Larimer F."/>
            <person name="Land M."/>
            <person name="Hauser L."/>
            <person name="Kyrpides N."/>
            <person name="Kim E."/>
            <person name="Tebo B.M."/>
            <person name="Richardson P."/>
        </authorList>
    </citation>
    <scope>NUCLEOTIDE SEQUENCE [LARGE SCALE GENOMIC DNA]</scope>
    <source>
        <strain evidence="4 5">MI-1</strain>
    </source>
</reference>
<gene>
    <name evidence="4" type="ordered locus">Dred_2831</name>
</gene>
<evidence type="ECO:0000256" key="1">
    <source>
        <dbReference type="SAM" id="SignalP"/>
    </source>
</evidence>
<dbReference type="Pfam" id="PF11738">
    <property type="entry name" value="DUF3298"/>
    <property type="match status" value="1"/>
</dbReference>
<dbReference type="InterPro" id="IPR021729">
    <property type="entry name" value="DUF3298"/>
</dbReference>
<keyword evidence="5" id="KW-1185">Reference proteome</keyword>
<evidence type="ECO:0008006" key="6">
    <source>
        <dbReference type="Google" id="ProtNLM"/>
    </source>
</evidence>
<proteinExistence type="predicted"/>